<accession>K2NAE0</accession>
<dbReference type="AlphaFoldDB" id="K2NAE0"/>
<dbReference type="InterPro" id="IPR001466">
    <property type="entry name" value="Beta-lactam-related"/>
</dbReference>
<dbReference type="PANTHER" id="PTHR46825">
    <property type="entry name" value="D-ALANYL-D-ALANINE-CARBOXYPEPTIDASE/ENDOPEPTIDASE AMPH"/>
    <property type="match status" value="1"/>
</dbReference>
<reference evidence="2 3" key="1">
    <citation type="journal article" date="2012" name="J. Bacteriol.">
        <title>Genome Sequence of Nitratireductor indicus Type Strain C115.</title>
        <authorList>
            <person name="Lai Q."/>
            <person name="Li G."/>
            <person name="Yu Z."/>
            <person name="Shao Z."/>
        </authorList>
    </citation>
    <scope>NUCLEOTIDE SEQUENCE [LARGE SCALE GENOMIC DNA]</scope>
    <source>
        <strain evidence="2 3">C115</strain>
    </source>
</reference>
<keyword evidence="3" id="KW-1185">Reference proteome</keyword>
<feature type="domain" description="Beta-lactamase-related" evidence="1">
    <location>
        <begin position="1"/>
        <end position="332"/>
    </location>
</feature>
<dbReference type="InterPro" id="IPR012338">
    <property type="entry name" value="Beta-lactam/transpept-like"/>
</dbReference>
<evidence type="ECO:0000313" key="3">
    <source>
        <dbReference type="Proteomes" id="UP000007374"/>
    </source>
</evidence>
<dbReference type="Proteomes" id="UP000007374">
    <property type="component" value="Unassembled WGS sequence"/>
</dbReference>
<proteinExistence type="predicted"/>
<dbReference type="STRING" id="721133.SAMN05216176_102506"/>
<dbReference type="eggNOG" id="COG1680">
    <property type="taxonomic scope" value="Bacteria"/>
</dbReference>
<dbReference type="SUPFAM" id="SSF56601">
    <property type="entry name" value="beta-lactamase/transpeptidase-like"/>
    <property type="match status" value="1"/>
</dbReference>
<dbReference type="PATRIC" id="fig|1231190.3.peg.530"/>
<dbReference type="EMBL" id="AMSI01000001">
    <property type="protein sequence ID" value="EKF44578.1"/>
    <property type="molecule type" value="Genomic_DNA"/>
</dbReference>
<evidence type="ECO:0000259" key="1">
    <source>
        <dbReference type="Pfam" id="PF00144"/>
    </source>
</evidence>
<dbReference type="Gene3D" id="3.40.710.10">
    <property type="entry name" value="DD-peptidase/beta-lactamase superfamily"/>
    <property type="match status" value="1"/>
</dbReference>
<organism evidence="2 3">
    <name type="scientific">Nitratireductor indicus C115</name>
    <dbReference type="NCBI Taxonomy" id="1231190"/>
    <lineage>
        <taxon>Bacteria</taxon>
        <taxon>Pseudomonadati</taxon>
        <taxon>Pseudomonadota</taxon>
        <taxon>Alphaproteobacteria</taxon>
        <taxon>Hyphomicrobiales</taxon>
        <taxon>Phyllobacteriaceae</taxon>
        <taxon>Nitratireductor</taxon>
    </lineage>
</organism>
<sequence>MSVAIIAGDEQRIYDFGYASLETGTKVTRSTLFEIGTMSRLFSATLAAHAEQEGKLSLFDSVSDVWPALRSSSFDNVTLLNLATHTAGLPSLTPGMVTDEKTLIDYGLHWTPTYPAGLQRTETSFGSGLLGLLAAKSMRLSYSQAMEQHLFPALGMKHSFIAVPRGKHKQVSTGYNRTGAAVEPETGFLTAEALGIKTTASDLLRFVALQMGQESADEAVKQAILNTRVGYFKVEDMIQCLYWEQYPYPVTLNHLLEGNAPFIRFGTLPAQRLKPPFPPRRSVLVNKVGSAKGFSAYIAFVPIRKFGVVLLANKTFPVPARVTAAYQIIEVLERLHQPGSPIDETIRQ</sequence>
<dbReference type="PANTHER" id="PTHR46825:SF8">
    <property type="entry name" value="BETA-LACTAMASE-RELATED"/>
    <property type="match status" value="1"/>
</dbReference>
<evidence type="ECO:0000313" key="2">
    <source>
        <dbReference type="EMBL" id="EKF44578.1"/>
    </source>
</evidence>
<dbReference type="InterPro" id="IPR050491">
    <property type="entry name" value="AmpC-like"/>
</dbReference>
<comment type="caution">
    <text evidence="2">The sequence shown here is derived from an EMBL/GenBank/DDBJ whole genome shotgun (WGS) entry which is preliminary data.</text>
</comment>
<gene>
    <name evidence="2" type="ORF">NA8A_02510</name>
</gene>
<protein>
    <submittedName>
        <fullName evidence="2">Beta-lactamase</fullName>
    </submittedName>
</protein>
<dbReference type="Pfam" id="PF00144">
    <property type="entry name" value="Beta-lactamase"/>
    <property type="match status" value="1"/>
</dbReference>
<name>K2NAE0_9HYPH</name>